<proteinExistence type="predicted"/>
<name>A0AAW1IIB3_SAPOF</name>
<protein>
    <recommendedName>
        <fullName evidence="1">Endonuclease/exonuclease/phosphatase domain-containing protein</fullName>
    </recommendedName>
</protein>
<dbReference type="EMBL" id="JBDFQZ010000009">
    <property type="protein sequence ID" value="KAK9689802.1"/>
    <property type="molecule type" value="Genomic_DNA"/>
</dbReference>
<feature type="domain" description="Endonuclease/exonuclease/phosphatase" evidence="1">
    <location>
        <begin position="4"/>
        <end position="189"/>
    </location>
</feature>
<dbReference type="Gene3D" id="3.60.10.10">
    <property type="entry name" value="Endonuclease/exonuclease/phosphatase"/>
    <property type="match status" value="1"/>
</dbReference>
<comment type="caution">
    <text evidence="2">The sequence shown here is derived from an EMBL/GenBank/DDBJ whole genome shotgun (WGS) entry which is preliminary data.</text>
</comment>
<evidence type="ECO:0000313" key="2">
    <source>
        <dbReference type="EMBL" id="KAK9689802.1"/>
    </source>
</evidence>
<dbReference type="AlphaFoldDB" id="A0AAW1IIB3"/>
<keyword evidence="3" id="KW-1185">Reference proteome</keyword>
<reference evidence="2" key="1">
    <citation type="submission" date="2024-03" db="EMBL/GenBank/DDBJ databases">
        <title>WGS assembly of Saponaria officinalis var. Norfolk2.</title>
        <authorList>
            <person name="Jenkins J."/>
            <person name="Shu S."/>
            <person name="Grimwood J."/>
            <person name="Barry K."/>
            <person name="Goodstein D."/>
            <person name="Schmutz J."/>
            <person name="Leebens-Mack J."/>
            <person name="Osbourn A."/>
        </authorList>
    </citation>
    <scope>NUCLEOTIDE SEQUENCE [LARGE SCALE GENOMIC DNA]</scope>
    <source>
        <strain evidence="2">JIC</strain>
    </source>
</reference>
<evidence type="ECO:0000259" key="1">
    <source>
        <dbReference type="Pfam" id="PF03372"/>
    </source>
</evidence>
<sequence>MNLLSLNCRGLGSLDAVGALRDLLKREASAFVFLCETKLSGREMKKFRLKCEGRDGMEVDSVGRSGGLAFIWRRGMQCEFRSASRVTSFYGWPAVADRHLSWKLLCLLGRQSSLPWVCVGDFNEILYATEMKGGSRAQWQMNNFREAADTQAEEANRQSRLDRAMCTGTWSDLFPYAKLLHMGREWSDHAPSKLLLNGRVEREKSSKIFRFVQLWVGMEGCEEVIVNGGENGGGDLIATLDACASGLVRWKVVNIGKIVREINKKRRQLDRLNEGGRLAVQI</sequence>
<dbReference type="InterPro" id="IPR005135">
    <property type="entry name" value="Endo/exonuclease/phosphatase"/>
</dbReference>
<evidence type="ECO:0000313" key="3">
    <source>
        <dbReference type="Proteomes" id="UP001443914"/>
    </source>
</evidence>
<gene>
    <name evidence="2" type="ORF">RND81_09G081800</name>
</gene>
<dbReference type="PANTHER" id="PTHR35218">
    <property type="entry name" value="RNASE H DOMAIN-CONTAINING PROTEIN"/>
    <property type="match status" value="1"/>
</dbReference>
<dbReference type="GO" id="GO:0003824">
    <property type="term" value="F:catalytic activity"/>
    <property type="evidence" value="ECO:0007669"/>
    <property type="project" value="InterPro"/>
</dbReference>
<dbReference type="Pfam" id="PF03372">
    <property type="entry name" value="Exo_endo_phos"/>
    <property type="match status" value="1"/>
</dbReference>
<accession>A0AAW1IIB3</accession>
<organism evidence="2 3">
    <name type="scientific">Saponaria officinalis</name>
    <name type="common">Common soapwort</name>
    <name type="synonym">Lychnis saponaria</name>
    <dbReference type="NCBI Taxonomy" id="3572"/>
    <lineage>
        <taxon>Eukaryota</taxon>
        <taxon>Viridiplantae</taxon>
        <taxon>Streptophyta</taxon>
        <taxon>Embryophyta</taxon>
        <taxon>Tracheophyta</taxon>
        <taxon>Spermatophyta</taxon>
        <taxon>Magnoliopsida</taxon>
        <taxon>eudicotyledons</taxon>
        <taxon>Gunneridae</taxon>
        <taxon>Pentapetalae</taxon>
        <taxon>Caryophyllales</taxon>
        <taxon>Caryophyllaceae</taxon>
        <taxon>Caryophylleae</taxon>
        <taxon>Saponaria</taxon>
    </lineage>
</organism>
<dbReference type="SUPFAM" id="SSF56219">
    <property type="entry name" value="DNase I-like"/>
    <property type="match status" value="1"/>
</dbReference>
<dbReference type="InterPro" id="IPR036691">
    <property type="entry name" value="Endo/exonu/phosph_ase_sf"/>
</dbReference>
<dbReference type="Proteomes" id="UP001443914">
    <property type="component" value="Unassembled WGS sequence"/>
</dbReference>
<dbReference type="PANTHER" id="PTHR35218:SF9">
    <property type="entry name" value="ENDONUCLEASE_EXONUCLEASE_PHOSPHATASE DOMAIN-CONTAINING PROTEIN"/>
    <property type="match status" value="1"/>
</dbReference>